<evidence type="ECO:0000256" key="2">
    <source>
        <dbReference type="ARBA" id="ARBA00022692"/>
    </source>
</evidence>
<evidence type="ECO:0000256" key="4">
    <source>
        <dbReference type="ARBA" id="ARBA00023136"/>
    </source>
</evidence>
<evidence type="ECO:0000256" key="6">
    <source>
        <dbReference type="SAM" id="Phobius"/>
    </source>
</evidence>
<comment type="subcellular location">
    <subcellularLocation>
        <location evidence="1">Membrane</location>
        <topology evidence="1">Multi-pass membrane protein</topology>
    </subcellularLocation>
</comment>
<feature type="transmembrane region" description="Helical" evidence="6">
    <location>
        <begin position="426"/>
        <end position="444"/>
    </location>
</feature>
<name>A0ABR1YL73_9PEZI</name>
<keyword evidence="3 6" id="KW-1133">Transmembrane helix</keyword>
<dbReference type="Gene3D" id="1.20.58.340">
    <property type="entry name" value="Magnesium transport protein CorA, transmembrane region"/>
    <property type="match status" value="1"/>
</dbReference>
<feature type="region of interest" description="Disordered" evidence="5">
    <location>
        <begin position="1"/>
        <end position="45"/>
    </location>
</feature>
<keyword evidence="2 6" id="KW-0812">Transmembrane</keyword>
<keyword evidence="4 6" id="KW-0472">Membrane</keyword>
<evidence type="ECO:0000256" key="3">
    <source>
        <dbReference type="ARBA" id="ARBA00022989"/>
    </source>
</evidence>
<comment type="caution">
    <text evidence="7">The sequence shown here is derived from an EMBL/GenBank/DDBJ whole genome shotgun (WGS) entry which is preliminary data.</text>
</comment>
<evidence type="ECO:0000313" key="7">
    <source>
        <dbReference type="EMBL" id="KAK8232503.1"/>
    </source>
</evidence>
<evidence type="ECO:0000256" key="5">
    <source>
        <dbReference type="SAM" id="MobiDB-lite"/>
    </source>
</evidence>
<sequence>MEGTQDLERGPTALEMNNVEPKPESSHNEQTHAGASDGQPAENLGAEHPTVERTAHHEKEVYVLCVPNDGTEDSTRRKSSHMSLKEFLRSLIDSSENYELSSQPLGSQQIIIAELYKRERFAETLRPCLRKYLQYRQVPAETIESFMKLAGPKEPSNLEVSRQPHECFYASWQQRYPDLFLGADMQSCFEMIPNMKALPLFMKETNQWLRPWMAANFSVECSTKQEVCVLSTPQTVAIVLFRGIKSGIPLCSFLRPRGGWKNLLTFSIRQVSPAPTEEWEHFRTAKQRLIDHLKAFDPQAVSGPSAAKYLQERLAQVMFDDEAEVLACIDERLEEIDTQMTNPAWLRNSTTQWVWMMGLWRAYLQSSQKAEWQMARTSDLQTAPPDLLTKRTIVQKHFESTFTALTATISISESKKAILQAEQVTGLTKLAIFFIPLAFVASLFGMNLKEFDSADITTWVYTSVAILLTTYSILYYQTVWTILKVAHLASTIVFLWLEMSSRESRLVSLGRVVGELKRLSNA</sequence>
<dbReference type="Proteomes" id="UP001492380">
    <property type="component" value="Unassembled WGS sequence"/>
</dbReference>
<feature type="compositionally biased region" description="Basic and acidic residues" evidence="5">
    <location>
        <begin position="21"/>
        <end position="30"/>
    </location>
</feature>
<gene>
    <name evidence="7" type="ORF">HDK90DRAFT_312854</name>
</gene>
<protein>
    <submittedName>
        <fullName evidence="7">Uncharacterized protein</fullName>
    </submittedName>
</protein>
<dbReference type="SUPFAM" id="SSF144083">
    <property type="entry name" value="Magnesium transport protein CorA, transmembrane region"/>
    <property type="match status" value="1"/>
</dbReference>
<proteinExistence type="predicted"/>
<accession>A0ABR1YL73</accession>
<evidence type="ECO:0000256" key="1">
    <source>
        <dbReference type="ARBA" id="ARBA00004141"/>
    </source>
</evidence>
<dbReference type="EMBL" id="JBBWRZ010000007">
    <property type="protein sequence ID" value="KAK8232503.1"/>
    <property type="molecule type" value="Genomic_DNA"/>
</dbReference>
<keyword evidence="8" id="KW-1185">Reference proteome</keyword>
<organism evidence="7 8">
    <name type="scientific">Phyllosticta capitalensis</name>
    <dbReference type="NCBI Taxonomy" id="121624"/>
    <lineage>
        <taxon>Eukaryota</taxon>
        <taxon>Fungi</taxon>
        <taxon>Dikarya</taxon>
        <taxon>Ascomycota</taxon>
        <taxon>Pezizomycotina</taxon>
        <taxon>Dothideomycetes</taxon>
        <taxon>Dothideomycetes incertae sedis</taxon>
        <taxon>Botryosphaeriales</taxon>
        <taxon>Phyllostictaceae</taxon>
        <taxon>Phyllosticta</taxon>
    </lineage>
</organism>
<reference evidence="7 8" key="1">
    <citation type="submission" date="2024-04" db="EMBL/GenBank/DDBJ databases">
        <title>Phyllosticta paracitricarpa is synonymous to the EU quarantine fungus P. citricarpa based on phylogenomic analyses.</title>
        <authorList>
            <consortium name="Lawrence Berkeley National Laboratory"/>
            <person name="Van Ingen-Buijs V.A."/>
            <person name="Van Westerhoven A.C."/>
            <person name="Haridas S."/>
            <person name="Skiadas P."/>
            <person name="Martin F."/>
            <person name="Groenewald J.Z."/>
            <person name="Crous P.W."/>
            <person name="Seidl M.F."/>
        </authorList>
    </citation>
    <scope>NUCLEOTIDE SEQUENCE [LARGE SCALE GENOMIC DNA]</scope>
    <source>
        <strain evidence="7 8">CBS 123374</strain>
    </source>
</reference>
<feature type="transmembrane region" description="Helical" evidence="6">
    <location>
        <begin position="456"/>
        <end position="474"/>
    </location>
</feature>
<dbReference type="InterPro" id="IPR045863">
    <property type="entry name" value="CorA_TM1_TM2"/>
</dbReference>
<evidence type="ECO:0000313" key="8">
    <source>
        <dbReference type="Proteomes" id="UP001492380"/>
    </source>
</evidence>